<dbReference type="GO" id="GO:0005737">
    <property type="term" value="C:cytoplasm"/>
    <property type="evidence" value="ECO:0007669"/>
    <property type="project" value="TreeGrafter"/>
</dbReference>
<dbReference type="InterPro" id="IPR036688">
    <property type="entry name" value="MoeA_C_domain_IV_sf"/>
</dbReference>
<keyword evidence="4" id="KW-0808">Transferase</keyword>
<evidence type="ECO:0000259" key="3">
    <source>
        <dbReference type="SMART" id="SM00852"/>
    </source>
</evidence>
<accession>A0A832YY18</accession>
<feature type="domain" description="MoaB/Mog" evidence="3">
    <location>
        <begin position="184"/>
        <end position="329"/>
    </location>
</feature>
<evidence type="ECO:0000313" key="4">
    <source>
        <dbReference type="EMBL" id="HIP57273.1"/>
    </source>
</evidence>
<dbReference type="SUPFAM" id="SSF63867">
    <property type="entry name" value="MoeA C-terminal domain-like"/>
    <property type="match status" value="1"/>
</dbReference>
<comment type="caution">
    <text evidence="4">The sequence shown here is derived from an EMBL/GenBank/DDBJ whole genome shotgun (WGS) entry which is preliminary data.</text>
</comment>
<evidence type="ECO:0000256" key="2">
    <source>
        <dbReference type="ARBA" id="ARBA00023150"/>
    </source>
</evidence>
<keyword evidence="2" id="KW-0501">Molybdenum cofactor biosynthesis</keyword>
<reference evidence="4" key="1">
    <citation type="journal article" date="2020" name="ISME J.">
        <title>Gammaproteobacteria mediating utilization of methyl-, sulfur- and petroleum organic compounds in deep ocean hydrothermal plumes.</title>
        <authorList>
            <person name="Zhou Z."/>
            <person name="Liu Y."/>
            <person name="Pan J."/>
            <person name="Cron B.R."/>
            <person name="Toner B.M."/>
            <person name="Anantharaman K."/>
            <person name="Breier J.A."/>
            <person name="Dick G.J."/>
            <person name="Li M."/>
        </authorList>
    </citation>
    <scope>NUCLEOTIDE SEQUENCE</scope>
    <source>
        <strain evidence="4">SZUA-1435</strain>
    </source>
</reference>
<dbReference type="UniPathway" id="UPA00344"/>
<dbReference type="InterPro" id="IPR001453">
    <property type="entry name" value="MoaB/Mog_dom"/>
</dbReference>
<dbReference type="CDD" id="cd00887">
    <property type="entry name" value="MoeA"/>
    <property type="match status" value="1"/>
</dbReference>
<dbReference type="InterPro" id="IPR005110">
    <property type="entry name" value="MoeA_linker/N"/>
</dbReference>
<gene>
    <name evidence="4" type="ORF">EYH02_04310</name>
</gene>
<comment type="pathway">
    <text evidence="1">Cofactor biosynthesis; molybdopterin biosynthesis.</text>
</comment>
<dbReference type="Pfam" id="PF00994">
    <property type="entry name" value="MoCF_biosynth"/>
    <property type="match status" value="1"/>
</dbReference>
<dbReference type="InterPro" id="IPR036135">
    <property type="entry name" value="MoeA_linker/N_sf"/>
</dbReference>
<dbReference type="SUPFAM" id="SSF53218">
    <property type="entry name" value="Molybdenum cofactor biosynthesis proteins"/>
    <property type="match status" value="1"/>
</dbReference>
<dbReference type="EMBL" id="DQTV01000079">
    <property type="protein sequence ID" value="HIP57273.1"/>
    <property type="molecule type" value="Genomic_DNA"/>
</dbReference>
<dbReference type="SMART" id="SM00852">
    <property type="entry name" value="MoCF_biosynth"/>
    <property type="match status" value="1"/>
</dbReference>
<dbReference type="PANTHER" id="PTHR10192">
    <property type="entry name" value="MOLYBDOPTERIN BIOSYNTHESIS PROTEIN"/>
    <property type="match status" value="1"/>
</dbReference>
<dbReference type="GO" id="GO:0006777">
    <property type="term" value="P:Mo-molybdopterin cofactor biosynthetic process"/>
    <property type="evidence" value="ECO:0007669"/>
    <property type="project" value="UniProtKB-KW"/>
</dbReference>
<protein>
    <submittedName>
        <fullName evidence="4">Molybdopterin molybdenumtransferase MoeA</fullName>
    </submittedName>
</protein>
<dbReference type="Pfam" id="PF03453">
    <property type="entry name" value="MoeA_N"/>
    <property type="match status" value="1"/>
</dbReference>
<dbReference type="Gene3D" id="3.40.980.10">
    <property type="entry name" value="MoaB/Mog-like domain"/>
    <property type="match status" value="1"/>
</dbReference>
<organism evidence="4 5">
    <name type="scientific">Ignisphaera aggregans</name>
    <dbReference type="NCBI Taxonomy" id="334771"/>
    <lineage>
        <taxon>Archaea</taxon>
        <taxon>Thermoproteota</taxon>
        <taxon>Thermoprotei</taxon>
        <taxon>Desulfurococcales</taxon>
        <taxon>Desulfurococcaceae</taxon>
        <taxon>Ignisphaera</taxon>
    </lineage>
</organism>
<dbReference type="InterPro" id="IPR005111">
    <property type="entry name" value="MoeA_C_domain_IV"/>
</dbReference>
<dbReference type="NCBIfam" id="NF045515">
    <property type="entry name" value="Glp_gephyrin"/>
    <property type="match status" value="1"/>
</dbReference>
<dbReference type="Gene3D" id="2.40.340.10">
    <property type="entry name" value="MoeA, C-terminal, domain IV"/>
    <property type="match status" value="1"/>
</dbReference>
<dbReference type="AlphaFoldDB" id="A0A832YY18"/>
<evidence type="ECO:0000313" key="5">
    <source>
        <dbReference type="Proteomes" id="UP000605805"/>
    </source>
</evidence>
<name>A0A832YY18_9CREN</name>
<dbReference type="NCBIfam" id="TIGR00177">
    <property type="entry name" value="molyb_syn"/>
    <property type="match status" value="1"/>
</dbReference>
<evidence type="ECO:0000256" key="1">
    <source>
        <dbReference type="ARBA" id="ARBA00005046"/>
    </source>
</evidence>
<dbReference type="Gene3D" id="3.90.105.10">
    <property type="entry name" value="Molybdopterin biosynthesis moea protein, domain 2"/>
    <property type="match status" value="1"/>
</dbReference>
<dbReference type="InterPro" id="IPR036425">
    <property type="entry name" value="MoaB/Mog-like_dom_sf"/>
</dbReference>
<dbReference type="Pfam" id="PF03454">
    <property type="entry name" value="MoeA_C"/>
    <property type="match status" value="1"/>
</dbReference>
<dbReference type="Gene3D" id="2.170.190.11">
    <property type="entry name" value="Molybdopterin biosynthesis moea protein, domain 3"/>
    <property type="match status" value="1"/>
</dbReference>
<dbReference type="SUPFAM" id="SSF63882">
    <property type="entry name" value="MoeA N-terminal region -like"/>
    <property type="match status" value="1"/>
</dbReference>
<dbReference type="PANTHER" id="PTHR10192:SF19">
    <property type="entry name" value="MOLYBDOPTERIN BIOSYNTHESIS PROTEIN MJ0666-RELATED"/>
    <property type="match status" value="1"/>
</dbReference>
<dbReference type="InterPro" id="IPR038987">
    <property type="entry name" value="MoeA-like"/>
</dbReference>
<dbReference type="GO" id="GO:0061599">
    <property type="term" value="F:molybdopterin molybdotransferase activity"/>
    <property type="evidence" value="ECO:0007669"/>
    <property type="project" value="TreeGrafter"/>
</dbReference>
<sequence length="412" mass="44719">MITEFCRLNDAIERVSKVINIQLNIERVSLLNAIGRVAAKDVTSPCDIPPYDRSVVDGYAVRAEDTYGASPSNPLPLRIVGEANFDTAFRYSIGPGEAVRIHTGVPLPKGANAVIMLEDVVEDKSTIYVMKSVGVYANVSRRGEDMPKGFTILKRGQTIEPWHVAALAAVGLDEVEVFERLRLCLLTVGDEIVEPSKNLDPVEVLSKGKVFSSTHYLLLCEAKRLGFLEPVHIGIVGDSPHQISNHIRQAIEECHSVITTGGTGPGQRDVVVKAVKEVGSEVVVRGIAMRPGRTTSVAVLKGKPIFMLSGFPVAAYIAFRFFVIPSLTKALGITESRNYVYAKLTRRVVNRAGYTTFVRVKLFNCGTEVCAEPLASTGSGLISTLLESNGILKLPDDIEGYEAGELVPIELL</sequence>
<proteinExistence type="predicted"/>
<dbReference type="Proteomes" id="UP000605805">
    <property type="component" value="Unassembled WGS sequence"/>
</dbReference>